<keyword evidence="2" id="KW-0732">Signal</keyword>
<proteinExistence type="predicted"/>
<accession>A0A024FY78</accession>
<evidence type="ECO:0000256" key="1">
    <source>
        <dbReference type="SAM" id="MobiDB-lite"/>
    </source>
</evidence>
<dbReference type="EMBL" id="CAIX01000002">
    <property type="protein sequence ID" value="CCI39446.1"/>
    <property type="molecule type" value="Genomic_DNA"/>
</dbReference>
<evidence type="ECO:0000256" key="2">
    <source>
        <dbReference type="SAM" id="SignalP"/>
    </source>
</evidence>
<gene>
    <name evidence="4" type="ORF">BN9_002290</name>
    <name evidence="3" type="ORF">BN9_123450</name>
</gene>
<protein>
    <submittedName>
        <fullName evidence="4">Uncharacterized protein</fullName>
    </submittedName>
</protein>
<feature type="region of interest" description="Disordered" evidence="1">
    <location>
        <begin position="148"/>
        <end position="183"/>
    </location>
</feature>
<organism evidence="4 5">
    <name type="scientific">Albugo candida</name>
    <dbReference type="NCBI Taxonomy" id="65357"/>
    <lineage>
        <taxon>Eukaryota</taxon>
        <taxon>Sar</taxon>
        <taxon>Stramenopiles</taxon>
        <taxon>Oomycota</taxon>
        <taxon>Peronosporomycetes</taxon>
        <taxon>Albuginales</taxon>
        <taxon>Albuginaceae</taxon>
        <taxon>Albugo</taxon>
    </lineage>
</organism>
<dbReference type="EMBL" id="CAIX01000541">
    <property type="protein sequence ID" value="CCI11085.1"/>
    <property type="molecule type" value="Genomic_DNA"/>
</dbReference>
<dbReference type="Proteomes" id="UP000053237">
    <property type="component" value="Unassembled WGS sequence"/>
</dbReference>
<feature type="signal peptide" evidence="2">
    <location>
        <begin position="1"/>
        <end position="19"/>
    </location>
</feature>
<keyword evidence="5" id="KW-1185">Reference proteome</keyword>
<evidence type="ECO:0000313" key="5">
    <source>
        <dbReference type="Proteomes" id="UP000053237"/>
    </source>
</evidence>
<comment type="caution">
    <text evidence="4">The sequence shown here is derived from an EMBL/GenBank/DDBJ whole genome shotgun (WGS) entry which is preliminary data.</text>
</comment>
<name>A0A024FY78_9STRA</name>
<evidence type="ECO:0000313" key="4">
    <source>
        <dbReference type="EMBL" id="CCI39446.1"/>
    </source>
</evidence>
<feature type="chain" id="PRO_5007368389" evidence="2">
    <location>
        <begin position="20"/>
        <end position="398"/>
    </location>
</feature>
<reference evidence="4 5" key="1">
    <citation type="submission" date="2012-05" db="EMBL/GenBank/DDBJ databases">
        <title>Recombination and specialization in a pathogen metapopulation.</title>
        <authorList>
            <person name="Gardiner A."/>
            <person name="Kemen E."/>
            <person name="Schultz-Larsen T."/>
            <person name="MacLean D."/>
            <person name="Van Oosterhout C."/>
            <person name="Jones J.D.G."/>
        </authorList>
    </citation>
    <scope>NUCLEOTIDE SEQUENCE [LARGE SCALE GENOMIC DNA]</scope>
    <source>
        <strain evidence="4 5">Ac Nc2</strain>
    </source>
</reference>
<feature type="region of interest" description="Disordered" evidence="1">
    <location>
        <begin position="46"/>
        <end position="78"/>
    </location>
</feature>
<dbReference type="InParanoid" id="A0A024FY78"/>
<sequence length="398" mass="44334">MKPLITIAIILVLVAYSDGESLRTSTEEGIVSAIALDNKKMERNGNSLNVNQAYDLDRTSTGNDPRRPPNAGKPSQTLSPVVDKSALCCFKLTNWMCNGALTRTQKHAAHTNVPKCGGCFKHMGRKRADGSSENRDCQKIVEKSHTSCPGLRFPPFGKTQNRQLVEGKSEQEESKQEGRASRCDCSSDYAGMQGNTLCSKLGKPQEEGRPDELMKACLITMSDIEENAPCCTPEGPHEGGRPDELVKACLITMSDIEENAPCCTPEGPHEEGRPDELVKACLTTILCSDEPMQPLDHHPRSHAGSNRNAWRPRIQALSSRFPDDHSHDCSEQFPKCYVRCVNGVKYCIRGTYKALRFCLWDNIRYPVGCVLFYAYMYLCLTQPPGDTTMPFNDDYYHR</sequence>
<dbReference type="AlphaFoldDB" id="A0A024FY78"/>
<evidence type="ECO:0000313" key="3">
    <source>
        <dbReference type="EMBL" id="CCI11085.1"/>
    </source>
</evidence>
<feature type="compositionally biased region" description="Basic and acidic residues" evidence="1">
    <location>
        <begin position="165"/>
        <end position="182"/>
    </location>
</feature>